<organism evidence="1">
    <name type="scientific">uncultured Caudovirales phage</name>
    <dbReference type="NCBI Taxonomy" id="2100421"/>
    <lineage>
        <taxon>Viruses</taxon>
        <taxon>Duplodnaviria</taxon>
        <taxon>Heunggongvirae</taxon>
        <taxon>Uroviricota</taxon>
        <taxon>Caudoviricetes</taxon>
        <taxon>Peduoviridae</taxon>
        <taxon>Maltschvirus</taxon>
        <taxon>Maltschvirus maltsch</taxon>
    </lineage>
</organism>
<sequence>MQTTQRKNTRCRVYLHPTACTSPSAVERIQLRTGLLVIINLGYTALAQIPTHGESKDLNPWGGDAA</sequence>
<dbReference type="EMBL" id="MF417926">
    <property type="protein sequence ID" value="ASN71491.1"/>
    <property type="molecule type" value="Genomic_DNA"/>
</dbReference>
<name>A0A2H4JG20_9CAUD</name>
<gene>
    <name evidence="1" type="ORF">9F1_33</name>
</gene>
<evidence type="ECO:0000313" key="1">
    <source>
        <dbReference type="EMBL" id="ASN71491.1"/>
    </source>
</evidence>
<accession>A0A2H4JG20</accession>
<reference evidence="1" key="1">
    <citation type="submission" date="2017-06" db="EMBL/GenBank/DDBJ databases">
        <title>Novel phages from South African skin metaviromes.</title>
        <authorList>
            <person name="van Zyl L.J."/>
            <person name="Abrahams Y."/>
            <person name="Stander E.A."/>
            <person name="Kirby B.M."/>
            <person name="Clavaud C."/>
            <person name="Farcet C."/>
            <person name="Breton L."/>
            <person name="Trindade M.I."/>
        </authorList>
    </citation>
    <scope>NUCLEOTIDE SEQUENCE</scope>
</reference>
<protein>
    <submittedName>
        <fullName evidence="1">Uncharacterized protein</fullName>
    </submittedName>
</protein>
<proteinExistence type="predicted"/>